<protein>
    <recommendedName>
        <fullName evidence="2">Alpha-1,4 glucan phosphorylase</fullName>
        <ecNumber evidence="2">2.4.1.1</ecNumber>
    </recommendedName>
</protein>
<comment type="similarity">
    <text evidence="1 2">Belongs to the glycogen phosphorylase family.</text>
</comment>
<sequence>DLPPPTSQAGTAASGTRTVNSARTGALTIRTLDGANVEMQEHVGEENIFIFGNTAEEVEALRRQGYKPRDYYEKDEELHQVLTQIGSGVFNPEEPGRYRDLVESLIKFGEPDQVR</sequence>
<keyword evidence="2" id="KW-0808">Transferase</keyword>
<dbReference type="Gene3D" id="3.40.50.2000">
    <property type="entry name" value="Glycogen Phosphorylase B"/>
    <property type="match status" value="1"/>
</dbReference>
<keyword evidence="2" id="KW-0663">Pyridoxal phosphate</keyword>
<dbReference type="GO" id="GO:0005980">
    <property type="term" value="P:glycogen catabolic process"/>
    <property type="evidence" value="ECO:0007669"/>
    <property type="project" value="TreeGrafter"/>
</dbReference>
<dbReference type="InterPro" id="IPR000811">
    <property type="entry name" value="Glyco_trans_35"/>
</dbReference>
<dbReference type="Pfam" id="PF00343">
    <property type="entry name" value="Phosphorylase"/>
    <property type="match status" value="1"/>
</dbReference>
<dbReference type="Proteomes" id="UP000298196">
    <property type="component" value="Unassembled WGS sequence"/>
</dbReference>
<evidence type="ECO:0000313" key="3">
    <source>
        <dbReference type="EMBL" id="TGD70124.1"/>
    </source>
</evidence>
<keyword evidence="4" id="KW-1185">Reference proteome</keyword>
<dbReference type="EMBL" id="PYKI01001666">
    <property type="protein sequence ID" value="TGD70124.1"/>
    <property type="molecule type" value="Genomic_DNA"/>
</dbReference>
<gene>
    <name evidence="3" type="ORF">C9F07_15915</name>
</gene>
<reference evidence="3 4" key="1">
    <citation type="submission" date="2018-03" db="EMBL/GenBank/DDBJ databases">
        <title>Non-Typhoidal Salmonella genome sequencing and assembly.</title>
        <authorList>
            <person name="Matchawe C."/>
        </authorList>
    </citation>
    <scope>NUCLEOTIDE SEQUENCE [LARGE SCALE GENOMIC DNA]</scope>
    <source>
        <strain evidence="3 4">22sa</strain>
    </source>
</reference>
<evidence type="ECO:0000313" key="4">
    <source>
        <dbReference type="Proteomes" id="UP000298196"/>
    </source>
</evidence>
<dbReference type="GO" id="GO:0008184">
    <property type="term" value="F:glycogen phosphorylase activity"/>
    <property type="evidence" value="ECO:0007669"/>
    <property type="project" value="InterPro"/>
</dbReference>
<keyword evidence="2" id="KW-0328">Glycosyltransferase</keyword>
<feature type="non-terminal residue" evidence="3">
    <location>
        <position position="1"/>
    </location>
</feature>
<evidence type="ECO:0000256" key="1">
    <source>
        <dbReference type="ARBA" id="ARBA00006047"/>
    </source>
</evidence>
<proteinExistence type="inferred from homology"/>
<comment type="cofactor">
    <cofactor evidence="2">
        <name>pyridoxal 5'-phosphate</name>
        <dbReference type="ChEBI" id="CHEBI:597326"/>
    </cofactor>
</comment>
<accession>A0A4Z0LS82</accession>
<dbReference type="GO" id="GO:0030170">
    <property type="term" value="F:pyridoxal phosphate binding"/>
    <property type="evidence" value="ECO:0007669"/>
    <property type="project" value="TreeGrafter"/>
</dbReference>
<comment type="caution">
    <text evidence="3">The sequence shown here is derived from an EMBL/GenBank/DDBJ whole genome shotgun (WGS) entry which is preliminary data.</text>
</comment>
<keyword evidence="2" id="KW-0119">Carbohydrate metabolism</keyword>
<dbReference type="PANTHER" id="PTHR11468:SF3">
    <property type="entry name" value="GLYCOGEN PHOSPHORYLASE, LIVER FORM"/>
    <property type="match status" value="1"/>
</dbReference>
<dbReference type="GO" id="GO:0005737">
    <property type="term" value="C:cytoplasm"/>
    <property type="evidence" value="ECO:0007669"/>
    <property type="project" value="TreeGrafter"/>
</dbReference>
<comment type="catalytic activity">
    <reaction evidence="2">
        <text>[(1-&gt;4)-alpha-D-glucosyl](n) + phosphate = [(1-&gt;4)-alpha-D-glucosyl](n-1) + alpha-D-glucose 1-phosphate</text>
        <dbReference type="Rhea" id="RHEA:41732"/>
        <dbReference type="Rhea" id="RHEA-COMP:9584"/>
        <dbReference type="Rhea" id="RHEA-COMP:9586"/>
        <dbReference type="ChEBI" id="CHEBI:15444"/>
        <dbReference type="ChEBI" id="CHEBI:43474"/>
        <dbReference type="ChEBI" id="CHEBI:58601"/>
        <dbReference type="EC" id="2.4.1.1"/>
    </reaction>
</comment>
<name>A0A4Z0LS82_SALET</name>
<feature type="non-terminal residue" evidence="3">
    <location>
        <position position="115"/>
    </location>
</feature>
<dbReference type="PANTHER" id="PTHR11468">
    <property type="entry name" value="GLYCOGEN PHOSPHORYLASE"/>
    <property type="match status" value="1"/>
</dbReference>
<organism evidence="3 4">
    <name type="scientific">Salmonella enterica subsp. enterica serovar Poona</name>
    <dbReference type="NCBI Taxonomy" id="436295"/>
    <lineage>
        <taxon>Bacteria</taxon>
        <taxon>Pseudomonadati</taxon>
        <taxon>Pseudomonadota</taxon>
        <taxon>Gammaproteobacteria</taxon>
        <taxon>Enterobacterales</taxon>
        <taxon>Enterobacteriaceae</taxon>
        <taxon>Salmonella</taxon>
    </lineage>
</organism>
<comment type="function">
    <text evidence="2">Allosteric enzyme that catalyzes the rate-limiting step in glycogen catabolism, the phosphorolytic cleavage of glycogen to produce glucose-1-phosphate, and plays a central role in maintaining cellular and organismal glucose homeostasis.</text>
</comment>
<dbReference type="EC" id="2.4.1.1" evidence="2"/>
<evidence type="ECO:0000256" key="2">
    <source>
        <dbReference type="RuleBase" id="RU000587"/>
    </source>
</evidence>
<dbReference type="SUPFAM" id="SSF53756">
    <property type="entry name" value="UDP-Glycosyltransferase/glycogen phosphorylase"/>
    <property type="match status" value="1"/>
</dbReference>
<dbReference type="AlphaFoldDB" id="A0A4Z0LS82"/>